<dbReference type="AlphaFoldDB" id="A0A151GLW3"/>
<accession>A0A151GLW3</accession>
<evidence type="ECO:0000256" key="1">
    <source>
        <dbReference type="SAM" id="Phobius"/>
    </source>
</evidence>
<dbReference type="Proteomes" id="UP000076580">
    <property type="component" value="Chromosome 02"/>
</dbReference>
<reference evidence="3 4" key="1">
    <citation type="journal article" date="2016" name="Sci. Rep.">
        <title>Insights into Adaptations to a Near-Obligate Nematode Endoparasitic Lifestyle from the Finished Genome of Drechmeria coniospora.</title>
        <authorList>
            <person name="Zhang L."/>
            <person name="Zhou Z."/>
            <person name="Guo Q."/>
            <person name="Fokkens L."/>
            <person name="Miskei M."/>
            <person name="Pocsi I."/>
            <person name="Zhang W."/>
            <person name="Chen M."/>
            <person name="Wang L."/>
            <person name="Sun Y."/>
            <person name="Donzelli B.G."/>
            <person name="Gibson D.M."/>
            <person name="Nelson D.R."/>
            <person name="Luo J.G."/>
            <person name="Rep M."/>
            <person name="Liu H."/>
            <person name="Yang S."/>
            <person name="Wang J."/>
            <person name="Krasnoff S.B."/>
            <person name="Xu Y."/>
            <person name="Molnar I."/>
            <person name="Lin M."/>
        </authorList>
    </citation>
    <scope>NUCLEOTIDE SEQUENCE [LARGE SCALE GENOMIC DNA]</scope>
    <source>
        <strain evidence="3 4">ARSEF 6962</strain>
    </source>
</reference>
<dbReference type="RefSeq" id="XP_040657441.1">
    <property type="nucleotide sequence ID" value="XM_040802408.1"/>
</dbReference>
<dbReference type="InterPro" id="IPR029058">
    <property type="entry name" value="AB_hydrolase_fold"/>
</dbReference>
<evidence type="ECO:0000259" key="2">
    <source>
        <dbReference type="Pfam" id="PF00975"/>
    </source>
</evidence>
<dbReference type="InterPro" id="IPR001031">
    <property type="entry name" value="Thioesterase"/>
</dbReference>
<dbReference type="Gene3D" id="3.40.50.1820">
    <property type="entry name" value="alpha/beta hydrolase"/>
    <property type="match status" value="1"/>
</dbReference>
<keyword evidence="4" id="KW-1185">Reference proteome</keyword>
<dbReference type="Pfam" id="PF00975">
    <property type="entry name" value="Thioesterase"/>
    <property type="match status" value="1"/>
</dbReference>
<keyword evidence="1" id="KW-1133">Transmembrane helix</keyword>
<dbReference type="GeneID" id="63717745"/>
<evidence type="ECO:0000313" key="3">
    <source>
        <dbReference type="EMBL" id="KYK58089.1"/>
    </source>
</evidence>
<feature type="transmembrane region" description="Helical" evidence="1">
    <location>
        <begin position="77"/>
        <end position="103"/>
    </location>
</feature>
<dbReference type="SUPFAM" id="SSF53474">
    <property type="entry name" value="alpha/beta-Hydrolases"/>
    <property type="match status" value="1"/>
</dbReference>
<sequence length="290" mass="32255">MFVDGPNPTKVQFVPLHKRANPPTPLVLVHDGGGTIFSYFILDSLHRDVWAIHNPRYFDGGHFEGGMDEMARHYIDLILKAGISGTILLGGWSLGGFLSLAMARMLAEDDSTNLTIAGFLIIDSPYHIARSKLTMATSECEIVGIPDLVAKSFDNCDLMLKHWDLPSWDAPACNGDEVKVRVAGRSFTIPPRGLLHKPLDESWRLVETRQAPSKDPVVGSVAPPPAVMVRCTRPAEKKKGENECDPCLIDIFRHKTLLGWEENYPHFIKAVVDVDANHYSVFDKFDQPKV</sequence>
<feature type="domain" description="Thioesterase" evidence="2">
    <location>
        <begin position="25"/>
        <end position="141"/>
    </location>
</feature>
<gene>
    <name evidence="3" type="ORF">DCS_05102</name>
</gene>
<name>A0A151GLW3_DRECN</name>
<keyword evidence="1" id="KW-0812">Transmembrane</keyword>
<dbReference type="InParanoid" id="A0A151GLW3"/>
<proteinExistence type="predicted"/>
<keyword evidence="1" id="KW-0472">Membrane</keyword>
<evidence type="ECO:0000313" key="4">
    <source>
        <dbReference type="Proteomes" id="UP000076580"/>
    </source>
</evidence>
<dbReference type="EMBL" id="LAYC01000002">
    <property type="protein sequence ID" value="KYK58089.1"/>
    <property type="molecule type" value="Genomic_DNA"/>
</dbReference>
<protein>
    <submittedName>
        <fullName evidence="3">Esterase-like protein</fullName>
    </submittedName>
</protein>
<organism evidence="3 4">
    <name type="scientific">Drechmeria coniospora</name>
    <name type="common">Nematophagous fungus</name>
    <name type="synonym">Meria coniospora</name>
    <dbReference type="NCBI Taxonomy" id="98403"/>
    <lineage>
        <taxon>Eukaryota</taxon>
        <taxon>Fungi</taxon>
        <taxon>Dikarya</taxon>
        <taxon>Ascomycota</taxon>
        <taxon>Pezizomycotina</taxon>
        <taxon>Sordariomycetes</taxon>
        <taxon>Hypocreomycetidae</taxon>
        <taxon>Hypocreales</taxon>
        <taxon>Ophiocordycipitaceae</taxon>
        <taxon>Drechmeria</taxon>
    </lineage>
</organism>
<comment type="caution">
    <text evidence="3">The sequence shown here is derived from an EMBL/GenBank/DDBJ whole genome shotgun (WGS) entry which is preliminary data.</text>
</comment>